<proteinExistence type="predicted"/>
<accession>A0A4Y2G802</accession>
<keyword evidence="2" id="KW-1185">Reference proteome</keyword>
<protein>
    <submittedName>
        <fullName evidence="1">Uncharacterized protein</fullName>
    </submittedName>
</protein>
<organism evidence="1 2">
    <name type="scientific">Araneus ventricosus</name>
    <name type="common">Orbweaver spider</name>
    <name type="synonym">Epeira ventricosa</name>
    <dbReference type="NCBI Taxonomy" id="182803"/>
    <lineage>
        <taxon>Eukaryota</taxon>
        <taxon>Metazoa</taxon>
        <taxon>Ecdysozoa</taxon>
        <taxon>Arthropoda</taxon>
        <taxon>Chelicerata</taxon>
        <taxon>Arachnida</taxon>
        <taxon>Araneae</taxon>
        <taxon>Araneomorphae</taxon>
        <taxon>Entelegynae</taxon>
        <taxon>Araneoidea</taxon>
        <taxon>Araneidae</taxon>
        <taxon>Araneus</taxon>
    </lineage>
</organism>
<reference evidence="1 2" key="1">
    <citation type="journal article" date="2019" name="Sci. Rep.">
        <title>Orb-weaving spider Araneus ventricosus genome elucidates the spidroin gene catalogue.</title>
        <authorList>
            <person name="Kono N."/>
            <person name="Nakamura H."/>
            <person name="Ohtoshi R."/>
            <person name="Moran D.A.P."/>
            <person name="Shinohara A."/>
            <person name="Yoshida Y."/>
            <person name="Fujiwara M."/>
            <person name="Mori M."/>
            <person name="Tomita M."/>
            <person name="Arakawa K."/>
        </authorList>
    </citation>
    <scope>NUCLEOTIDE SEQUENCE [LARGE SCALE GENOMIC DNA]</scope>
</reference>
<evidence type="ECO:0000313" key="1">
    <source>
        <dbReference type="EMBL" id="GBM49972.1"/>
    </source>
</evidence>
<comment type="caution">
    <text evidence="1">The sequence shown here is derived from an EMBL/GenBank/DDBJ whole genome shotgun (WGS) entry which is preliminary data.</text>
</comment>
<dbReference type="EMBL" id="BGPR01001279">
    <property type="protein sequence ID" value="GBM49972.1"/>
    <property type="molecule type" value="Genomic_DNA"/>
</dbReference>
<evidence type="ECO:0000313" key="2">
    <source>
        <dbReference type="Proteomes" id="UP000499080"/>
    </source>
</evidence>
<name>A0A4Y2G802_ARAVE</name>
<sequence length="185" mass="20885">MPRTIGTLTSPRPTSASKCFDKTRVNTLPEAHITRPDEDPLPRRFHPLNPATHNVLFNPSRKCFYILNGNSSVSTSNLLSSTSIGEELDNKLPFVTSHGEPEVNPENEGTRRLTCKRARERNNEKKESVLTRIQPVKTSKKTKIEKEMPKGRILMCVPIERQVHFINLVPHPTNLVCVCVMGMMS</sequence>
<gene>
    <name evidence="1" type="ORF">AVEN_34937_1</name>
</gene>
<dbReference type="AlphaFoldDB" id="A0A4Y2G802"/>
<dbReference type="Proteomes" id="UP000499080">
    <property type="component" value="Unassembled WGS sequence"/>
</dbReference>